<protein>
    <submittedName>
        <fullName evidence="3">Phasin</fullName>
    </submittedName>
</protein>
<dbReference type="RefSeq" id="WP_108179267.1">
    <property type="nucleotide sequence ID" value="NZ_JAIESU010000034.1"/>
</dbReference>
<dbReference type="Pfam" id="PF09361">
    <property type="entry name" value="Phasin_2"/>
    <property type="match status" value="1"/>
</dbReference>
<evidence type="ECO:0000313" key="3">
    <source>
        <dbReference type="EMBL" id="PTM50845.1"/>
    </source>
</evidence>
<dbReference type="OrthoDB" id="7856369at2"/>
<dbReference type="Proteomes" id="UP000241808">
    <property type="component" value="Unassembled WGS sequence"/>
</dbReference>
<gene>
    <name evidence="3" type="ORF">C8P69_1126</name>
</gene>
<keyword evidence="4" id="KW-1185">Reference proteome</keyword>
<dbReference type="AlphaFoldDB" id="A0A2T4YXI6"/>
<dbReference type="NCBIfam" id="TIGR01985">
    <property type="entry name" value="phasin_2"/>
    <property type="match status" value="1"/>
</dbReference>
<organism evidence="3 4">
    <name type="scientific">Phreatobacter oligotrophus</name>
    <dbReference type="NCBI Taxonomy" id="1122261"/>
    <lineage>
        <taxon>Bacteria</taxon>
        <taxon>Pseudomonadati</taxon>
        <taxon>Pseudomonadota</taxon>
        <taxon>Alphaproteobacteria</taxon>
        <taxon>Hyphomicrobiales</taxon>
        <taxon>Phreatobacteraceae</taxon>
        <taxon>Phreatobacter</taxon>
    </lineage>
</organism>
<name>A0A2T4YXI6_9HYPH</name>
<dbReference type="InterPro" id="IPR018968">
    <property type="entry name" value="Phasin"/>
</dbReference>
<evidence type="ECO:0000256" key="1">
    <source>
        <dbReference type="SAM" id="MobiDB-lite"/>
    </source>
</evidence>
<feature type="domain" description="Phasin" evidence="2">
    <location>
        <begin position="33"/>
        <end position="126"/>
    </location>
</feature>
<dbReference type="EMBL" id="PZZL01000012">
    <property type="protein sequence ID" value="PTM50845.1"/>
    <property type="molecule type" value="Genomic_DNA"/>
</dbReference>
<evidence type="ECO:0000259" key="2">
    <source>
        <dbReference type="Pfam" id="PF09361"/>
    </source>
</evidence>
<reference evidence="3 4" key="1">
    <citation type="submission" date="2018-04" db="EMBL/GenBank/DDBJ databases">
        <title>Genomic Encyclopedia of Archaeal and Bacterial Type Strains, Phase II (KMG-II): from individual species to whole genera.</title>
        <authorList>
            <person name="Goeker M."/>
        </authorList>
    </citation>
    <scope>NUCLEOTIDE SEQUENCE [LARGE SCALE GENOMIC DNA]</scope>
    <source>
        <strain evidence="3 4">DSM 25521</strain>
    </source>
</reference>
<dbReference type="InterPro" id="IPR010234">
    <property type="entry name" value="Phasin_subfam-2"/>
</dbReference>
<sequence length="126" mass="13822">MSGKAPGGYEIPQEMREFAEKSVEQARKAFDGFVGAAQRTVSAMETSAGTVQANAQEVGRKAISFAETNVAASFEHAQRLVQARDMAEVMEIQQQFLKDQLKTMEEQARELGQAAKRSRPDSSEPV</sequence>
<evidence type="ECO:0000313" key="4">
    <source>
        <dbReference type="Proteomes" id="UP000241808"/>
    </source>
</evidence>
<comment type="caution">
    <text evidence="3">The sequence shown here is derived from an EMBL/GenBank/DDBJ whole genome shotgun (WGS) entry which is preliminary data.</text>
</comment>
<accession>A0A2T4YXI6</accession>
<feature type="region of interest" description="Disordered" evidence="1">
    <location>
        <begin position="103"/>
        <end position="126"/>
    </location>
</feature>
<proteinExistence type="predicted"/>